<sequence length="124" mass="13635">MEDNWIVWNVRGLNNPARRTVVKVLVYRNNVSLVCLQETKLSFIYRVVVNQCCGTEFSTFAYLTAEGSRGGVLLAWKGDHYTVSNVTVQGCLVTAAGNNAKGGASGNYRSVWATRLGRETCIPT</sequence>
<dbReference type="Gramene" id="TraesCS3B03G0680600.1">
    <property type="protein sequence ID" value="TraesCS3B03G0680600.1.CDS1"/>
    <property type="gene ID" value="TraesCS3B03G0680600"/>
</dbReference>
<evidence type="ECO:0000313" key="1">
    <source>
        <dbReference type="EnsemblPlants" id="TraesCS3B02G261600.1.cds1"/>
    </source>
</evidence>
<reference evidence="1" key="2">
    <citation type="submission" date="2018-10" db="UniProtKB">
        <authorList>
            <consortium name="EnsemblPlants"/>
        </authorList>
    </citation>
    <scope>IDENTIFICATION</scope>
</reference>
<evidence type="ECO:0008006" key="3">
    <source>
        <dbReference type="Google" id="ProtNLM"/>
    </source>
</evidence>
<dbReference type="InterPro" id="IPR036691">
    <property type="entry name" value="Endo/exonu/phosph_ase_sf"/>
</dbReference>
<dbReference type="Gramene" id="TraesCS3B02G261600.1">
    <property type="protein sequence ID" value="TraesCS3B02G261600.1.cds1"/>
    <property type="gene ID" value="TraesCS3B02G261600"/>
</dbReference>
<dbReference type="STRING" id="4565.A0A3B6FMU6"/>
<accession>A0A3B6FMU6</accession>
<reference evidence="1" key="1">
    <citation type="submission" date="2018-08" db="EMBL/GenBank/DDBJ databases">
        <authorList>
            <person name="Rossello M."/>
        </authorList>
    </citation>
    <scope>NUCLEOTIDE SEQUENCE [LARGE SCALE GENOMIC DNA]</scope>
    <source>
        <strain evidence="1">cv. Chinese Spring</strain>
    </source>
</reference>
<proteinExistence type="predicted"/>
<dbReference type="EnsemblPlants" id="TraesCS3B02G261600.1">
    <property type="protein sequence ID" value="TraesCS3B02G261600.1.cds1"/>
    <property type="gene ID" value="TraesCS3B02G261600"/>
</dbReference>
<name>A0A3B6FMU6_WHEAT</name>
<dbReference type="OrthoDB" id="691861at2759"/>
<keyword evidence="2" id="KW-1185">Reference proteome</keyword>
<dbReference type="Gene3D" id="3.60.10.10">
    <property type="entry name" value="Endonuclease/exonuclease/phosphatase"/>
    <property type="match status" value="1"/>
</dbReference>
<evidence type="ECO:0000313" key="2">
    <source>
        <dbReference type="Proteomes" id="UP000019116"/>
    </source>
</evidence>
<dbReference type="SUPFAM" id="SSF56219">
    <property type="entry name" value="DNase I-like"/>
    <property type="match status" value="1"/>
</dbReference>
<dbReference type="Proteomes" id="UP000019116">
    <property type="component" value="Chromosome 3B"/>
</dbReference>
<organism evidence="1">
    <name type="scientific">Triticum aestivum</name>
    <name type="common">Wheat</name>
    <dbReference type="NCBI Taxonomy" id="4565"/>
    <lineage>
        <taxon>Eukaryota</taxon>
        <taxon>Viridiplantae</taxon>
        <taxon>Streptophyta</taxon>
        <taxon>Embryophyta</taxon>
        <taxon>Tracheophyta</taxon>
        <taxon>Spermatophyta</taxon>
        <taxon>Magnoliopsida</taxon>
        <taxon>Liliopsida</taxon>
        <taxon>Poales</taxon>
        <taxon>Poaceae</taxon>
        <taxon>BOP clade</taxon>
        <taxon>Pooideae</taxon>
        <taxon>Triticodae</taxon>
        <taxon>Triticeae</taxon>
        <taxon>Triticinae</taxon>
        <taxon>Triticum</taxon>
    </lineage>
</organism>
<dbReference type="AlphaFoldDB" id="A0A3B6FMU6"/>
<protein>
    <recommendedName>
        <fullName evidence="3">Endonuclease/exonuclease/phosphatase domain-containing protein</fullName>
    </recommendedName>
</protein>